<feature type="non-terminal residue" evidence="10">
    <location>
        <position position="1"/>
    </location>
</feature>
<evidence type="ECO:0000313" key="10">
    <source>
        <dbReference type="EMBL" id="CAH3196322.1"/>
    </source>
</evidence>
<feature type="non-terminal residue" evidence="10">
    <location>
        <position position="68"/>
    </location>
</feature>
<evidence type="ECO:0000256" key="1">
    <source>
        <dbReference type="ARBA" id="ARBA00004613"/>
    </source>
</evidence>
<dbReference type="InterPro" id="IPR000742">
    <property type="entry name" value="EGF"/>
</dbReference>
<dbReference type="InterPro" id="IPR024731">
    <property type="entry name" value="NELL2-like_EGF"/>
</dbReference>
<dbReference type="PROSITE" id="PS50026">
    <property type="entry name" value="EGF_3"/>
    <property type="match status" value="2"/>
</dbReference>
<dbReference type="Pfam" id="PF12662">
    <property type="entry name" value="cEGF"/>
    <property type="match status" value="1"/>
</dbReference>
<evidence type="ECO:0000256" key="5">
    <source>
        <dbReference type="ARBA" id="ARBA00022737"/>
    </source>
</evidence>
<keyword evidence="3 8" id="KW-0245">EGF-like domain</keyword>
<evidence type="ECO:0000259" key="9">
    <source>
        <dbReference type="PROSITE" id="PS50026"/>
    </source>
</evidence>
<keyword evidence="11" id="KW-1185">Reference proteome</keyword>
<comment type="subcellular location">
    <subcellularLocation>
        <location evidence="1">Secreted</location>
    </subcellularLocation>
</comment>
<feature type="domain" description="EGF-like" evidence="9">
    <location>
        <begin position="28"/>
        <end position="66"/>
    </location>
</feature>
<keyword evidence="4" id="KW-0732">Signal</keyword>
<dbReference type="PANTHER" id="PTHR24042:SF5">
    <property type="entry name" value="EGF-LIKE CALCIUM-BINDING DOMAIN-CONTAINING PROTEIN"/>
    <property type="match status" value="1"/>
</dbReference>
<dbReference type="CDD" id="cd00054">
    <property type="entry name" value="EGF_CA"/>
    <property type="match status" value="1"/>
</dbReference>
<dbReference type="InterPro" id="IPR001881">
    <property type="entry name" value="EGF-like_Ca-bd_dom"/>
</dbReference>
<keyword evidence="7" id="KW-0325">Glycoprotein</keyword>
<comment type="caution">
    <text evidence="10">The sequence shown here is derived from an EMBL/GenBank/DDBJ whole genome shotgun (WGS) entry which is preliminary data.</text>
</comment>
<reference evidence="10 11" key="1">
    <citation type="submission" date="2022-05" db="EMBL/GenBank/DDBJ databases">
        <authorList>
            <consortium name="Genoscope - CEA"/>
            <person name="William W."/>
        </authorList>
    </citation>
    <scope>NUCLEOTIDE SEQUENCE [LARGE SCALE GENOMIC DNA]</scope>
</reference>
<feature type="domain" description="EGF-like" evidence="9">
    <location>
        <begin position="1"/>
        <end position="27"/>
    </location>
</feature>
<dbReference type="Pfam" id="PF12947">
    <property type="entry name" value="EGF_3"/>
    <property type="match status" value="1"/>
</dbReference>
<dbReference type="Gene3D" id="2.10.25.10">
    <property type="entry name" value="Laminin"/>
    <property type="match status" value="2"/>
</dbReference>
<protein>
    <recommendedName>
        <fullName evidence="9">EGF-like domain-containing protein</fullName>
    </recommendedName>
</protein>
<dbReference type="InterPro" id="IPR051586">
    <property type="entry name" value="PKC-binding_NELL"/>
</dbReference>
<dbReference type="Proteomes" id="UP001159427">
    <property type="component" value="Unassembled WGS sequence"/>
</dbReference>
<evidence type="ECO:0000256" key="6">
    <source>
        <dbReference type="ARBA" id="ARBA00023157"/>
    </source>
</evidence>
<dbReference type="PROSITE" id="PS00010">
    <property type="entry name" value="ASX_HYDROXYL"/>
    <property type="match status" value="2"/>
</dbReference>
<evidence type="ECO:0000256" key="7">
    <source>
        <dbReference type="ARBA" id="ARBA00023180"/>
    </source>
</evidence>
<keyword evidence="2" id="KW-0964">Secreted</keyword>
<accession>A0ABN8SZB6</accession>
<dbReference type="SMART" id="SM00181">
    <property type="entry name" value="EGF"/>
    <property type="match status" value="2"/>
</dbReference>
<gene>
    <name evidence="10" type="ORF">PEVE_00032357</name>
</gene>
<organism evidence="10 11">
    <name type="scientific">Porites evermanni</name>
    <dbReference type="NCBI Taxonomy" id="104178"/>
    <lineage>
        <taxon>Eukaryota</taxon>
        <taxon>Metazoa</taxon>
        <taxon>Cnidaria</taxon>
        <taxon>Anthozoa</taxon>
        <taxon>Hexacorallia</taxon>
        <taxon>Scleractinia</taxon>
        <taxon>Fungiina</taxon>
        <taxon>Poritidae</taxon>
        <taxon>Porites</taxon>
    </lineage>
</organism>
<dbReference type="PROSITE" id="PS01187">
    <property type="entry name" value="EGF_CA"/>
    <property type="match status" value="1"/>
</dbReference>
<evidence type="ECO:0000256" key="3">
    <source>
        <dbReference type="ARBA" id="ARBA00022536"/>
    </source>
</evidence>
<proteinExistence type="predicted"/>
<evidence type="ECO:0000256" key="8">
    <source>
        <dbReference type="PROSITE-ProRule" id="PRU00076"/>
    </source>
</evidence>
<dbReference type="PANTHER" id="PTHR24042">
    <property type="entry name" value="NEL HOMOLOG"/>
    <property type="match status" value="1"/>
</dbReference>
<evidence type="ECO:0000256" key="4">
    <source>
        <dbReference type="ARBA" id="ARBA00022729"/>
    </source>
</evidence>
<evidence type="ECO:0000256" key="2">
    <source>
        <dbReference type="ARBA" id="ARBA00022525"/>
    </source>
</evidence>
<comment type="caution">
    <text evidence="8">Lacks conserved residue(s) required for the propagation of feature annotation.</text>
</comment>
<dbReference type="SUPFAM" id="SSF57196">
    <property type="entry name" value="EGF/Laminin"/>
    <property type="match status" value="2"/>
</dbReference>
<keyword evidence="6" id="KW-1015">Disulfide bond</keyword>
<dbReference type="InterPro" id="IPR000152">
    <property type="entry name" value="EGF-type_Asp/Asn_hydroxyl_site"/>
</dbReference>
<sequence>NSVCQNTVGSYKCLCNVGYTGDGKPCNDIDECSTNTHSCDVNAVCSNTEGSYVCTCKAGFTGDGRTCT</sequence>
<name>A0ABN8SZB6_9CNID</name>
<dbReference type="EMBL" id="CALNXI010004707">
    <property type="protein sequence ID" value="CAH3196322.1"/>
    <property type="molecule type" value="Genomic_DNA"/>
</dbReference>
<evidence type="ECO:0000313" key="11">
    <source>
        <dbReference type="Proteomes" id="UP001159427"/>
    </source>
</evidence>
<dbReference type="PROSITE" id="PS01186">
    <property type="entry name" value="EGF_2"/>
    <property type="match status" value="1"/>
</dbReference>
<keyword evidence="5" id="KW-0677">Repeat</keyword>
<dbReference type="SMART" id="SM00179">
    <property type="entry name" value="EGF_CA"/>
    <property type="match status" value="2"/>
</dbReference>
<dbReference type="InterPro" id="IPR026823">
    <property type="entry name" value="cEGF"/>
</dbReference>
<dbReference type="InterPro" id="IPR018097">
    <property type="entry name" value="EGF_Ca-bd_CS"/>
</dbReference>